<comment type="caution">
    <text evidence="12">The sequence shown here is derived from an EMBL/GenBank/DDBJ whole genome shotgun (WGS) entry which is preliminary data.</text>
</comment>
<evidence type="ECO:0000256" key="2">
    <source>
        <dbReference type="ARBA" id="ARBA00014900"/>
    </source>
</evidence>
<dbReference type="PROSITE" id="PS51420">
    <property type="entry name" value="RHO"/>
    <property type="match status" value="1"/>
</dbReference>
<dbReference type="PANTHER" id="PTHR47978">
    <property type="match status" value="1"/>
</dbReference>
<dbReference type="Pfam" id="PF00071">
    <property type="entry name" value="Ras"/>
    <property type="match status" value="1"/>
</dbReference>
<accession>A0AAW0F4K1</accession>
<keyword evidence="3" id="KW-0813">Transport</keyword>
<dbReference type="PROSITE" id="PS51421">
    <property type="entry name" value="RAS"/>
    <property type="match status" value="1"/>
</dbReference>
<evidence type="ECO:0000256" key="6">
    <source>
        <dbReference type="ARBA" id="ARBA00023134"/>
    </source>
</evidence>
<dbReference type="InterPro" id="IPR001806">
    <property type="entry name" value="Small_GTPase"/>
</dbReference>
<dbReference type="EMBL" id="JAECZO010000003">
    <property type="protein sequence ID" value="KAK7200127.1"/>
    <property type="molecule type" value="Genomic_DNA"/>
</dbReference>
<dbReference type="SUPFAM" id="SSF52540">
    <property type="entry name" value="P-loop containing nucleoside triphosphate hydrolases"/>
    <property type="match status" value="1"/>
</dbReference>
<keyword evidence="8" id="KW-0449">Lipoprotein</keyword>
<keyword evidence="9" id="KW-0636">Prenylation</keyword>
<dbReference type="GO" id="GO:0003924">
    <property type="term" value="F:GTPase activity"/>
    <property type="evidence" value="ECO:0007669"/>
    <property type="project" value="InterPro"/>
</dbReference>
<dbReference type="GO" id="GO:0015031">
    <property type="term" value="P:protein transport"/>
    <property type="evidence" value="ECO:0007669"/>
    <property type="project" value="UniProtKB-KW"/>
</dbReference>
<dbReference type="GO" id="GO:0005525">
    <property type="term" value="F:GTP binding"/>
    <property type="evidence" value="ECO:0007669"/>
    <property type="project" value="UniProtKB-KW"/>
</dbReference>
<protein>
    <recommendedName>
        <fullName evidence="2">Ras-related protein Rab-21</fullName>
    </recommendedName>
</protein>
<keyword evidence="7" id="KW-0472">Membrane</keyword>
<dbReference type="AlphaFoldDB" id="A0AAW0F4K1"/>
<evidence type="ECO:0000256" key="11">
    <source>
        <dbReference type="SAM" id="MobiDB-lite"/>
    </source>
</evidence>
<evidence type="ECO:0000256" key="9">
    <source>
        <dbReference type="ARBA" id="ARBA00023289"/>
    </source>
</evidence>
<comment type="similarity">
    <text evidence="1">Belongs to the small GTPase superfamily. Rab family.</text>
</comment>
<proteinExistence type="inferred from homology"/>
<comment type="subcellular location">
    <subcellularLocation>
        <location evidence="10">Endomembrane system</location>
        <topology evidence="10">Lipid-anchor</topology>
    </subcellularLocation>
</comment>
<dbReference type="FunFam" id="3.40.50.300:FF:002608">
    <property type="entry name" value="Small GTP-binding protein, putative"/>
    <property type="match status" value="1"/>
</dbReference>
<dbReference type="PRINTS" id="PR00449">
    <property type="entry name" value="RASTRNSFRMNG"/>
</dbReference>
<evidence type="ECO:0000313" key="13">
    <source>
        <dbReference type="Proteomes" id="UP001430356"/>
    </source>
</evidence>
<dbReference type="PROSITE" id="PS51419">
    <property type="entry name" value="RAB"/>
    <property type="match status" value="1"/>
</dbReference>
<dbReference type="GO" id="GO:0012505">
    <property type="term" value="C:endomembrane system"/>
    <property type="evidence" value="ECO:0007669"/>
    <property type="project" value="UniProtKB-SubCell"/>
</dbReference>
<keyword evidence="6" id="KW-0342">GTP-binding</keyword>
<dbReference type="SMART" id="SM00175">
    <property type="entry name" value="RAB"/>
    <property type="match status" value="1"/>
</dbReference>
<keyword evidence="5" id="KW-0653">Protein transport</keyword>
<evidence type="ECO:0000256" key="5">
    <source>
        <dbReference type="ARBA" id="ARBA00022927"/>
    </source>
</evidence>
<keyword evidence="13" id="KW-1185">Reference proteome</keyword>
<dbReference type="NCBIfam" id="TIGR00231">
    <property type="entry name" value="small_GTP"/>
    <property type="match status" value="1"/>
</dbReference>
<evidence type="ECO:0000256" key="3">
    <source>
        <dbReference type="ARBA" id="ARBA00022448"/>
    </source>
</evidence>
<organism evidence="12 13">
    <name type="scientific">Novymonas esmeraldas</name>
    <dbReference type="NCBI Taxonomy" id="1808958"/>
    <lineage>
        <taxon>Eukaryota</taxon>
        <taxon>Discoba</taxon>
        <taxon>Euglenozoa</taxon>
        <taxon>Kinetoplastea</taxon>
        <taxon>Metakinetoplastina</taxon>
        <taxon>Trypanosomatida</taxon>
        <taxon>Trypanosomatidae</taxon>
        <taxon>Novymonas</taxon>
    </lineage>
</organism>
<evidence type="ECO:0000256" key="8">
    <source>
        <dbReference type="ARBA" id="ARBA00023288"/>
    </source>
</evidence>
<evidence type="ECO:0000313" key="12">
    <source>
        <dbReference type="EMBL" id="KAK7200127.1"/>
    </source>
</evidence>
<sequence>MKGHSFKVVLLGDGRVGKTSLISRYVHNSFDDREVSTVQASMYSSRAVPINDPSNAPGAIREVDLALWDTAGQERFHALAPMYYRNADGAIVVYDVTDADTLGKVRTWAKELYAVVGEGNIQLVVCGNKADTPPAEQEVSEGEGAAVAAELGASHFFASAKSGHGVAEVFSAMATQIVRRHEAAGAAGVGGSSSGSGAGSSLTPARSRSRPRRGLMVVTEEGEAVTPGYTSPSEGRVYGGIAPPRAQRYGSSGANQPVTLDADVQPGAAASSGIGGCC</sequence>
<gene>
    <name evidence="12" type="ORF">NESM_000062700</name>
</gene>
<evidence type="ECO:0000256" key="10">
    <source>
        <dbReference type="ARBA" id="ARBA00037868"/>
    </source>
</evidence>
<dbReference type="InterPro" id="IPR041833">
    <property type="entry name" value="Rab21"/>
</dbReference>
<dbReference type="SMART" id="SM00173">
    <property type="entry name" value="RAS"/>
    <property type="match status" value="1"/>
</dbReference>
<dbReference type="CDD" id="cd04123">
    <property type="entry name" value="Rab21"/>
    <property type="match status" value="1"/>
</dbReference>
<dbReference type="SMART" id="SM00174">
    <property type="entry name" value="RHO"/>
    <property type="match status" value="1"/>
</dbReference>
<dbReference type="Proteomes" id="UP001430356">
    <property type="component" value="Unassembled WGS sequence"/>
</dbReference>
<evidence type="ECO:0000256" key="7">
    <source>
        <dbReference type="ARBA" id="ARBA00023136"/>
    </source>
</evidence>
<feature type="compositionally biased region" description="Gly residues" evidence="11">
    <location>
        <begin position="187"/>
        <end position="198"/>
    </location>
</feature>
<feature type="region of interest" description="Disordered" evidence="11">
    <location>
        <begin position="185"/>
        <end position="256"/>
    </location>
</feature>
<evidence type="ECO:0000256" key="1">
    <source>
        <dbReference type="ARBA" id="ARBA00006270"/>
    </source>
</evidence>
<name>A0AAW0F4K1_9TRYP</name>
<keyword evidence="4" id="KW-0547">Nucleotide-binding</keyword>
<reference evidence="12 13" key="1">
    <citation type="journal article" date="2021" name="MBio">
        <title>A New Model Trypanosomatid, Novymonas esmeraldas: Genomic Perception of Its 'Candidatus Pandoraea novymonadis' Endosymbiont.</title>
        <authorList>
            <person name="Zakharova A."/>
            <person name="Saura A."/>
            <person name="Butenko A."/>
            <person name="Podesvova L."/>
            <person name="Warmusova S."/>
            <person name="Kostygov A.Y."/>
            <person name="Nenarokova A."/>
            <person name="Lukes J."/>
            <person name="Opperdoes F.R."/>
            <person name="Yurchenko V."/>
        </authorList>
    </citation>
    <scope>NUCLEOTIDE SEQUENCE [LARGE SCALE GENOMIC DNA]</scope>
    <source>
        <strain evidence="12 13">E262AT.01</strain>
    </source>
</reference>
<dbReference type="Gene3D" id="3.40.50.300">
    <property type="entry name" value="P-loop containing nucleotide triphosphate hydrolases"/>
    <property type="match status" value="1"/>
</dbReference>
<dbReference type="GO" id="GO:0032482">
    <property type="term" value="P:Rab protein signal transduction"/>
    <property type="evidence" value="ECO:0007669"/>
    <property type="project" value="InterPro"/>
</dbReference>
<dbReference type="SMART" id="SM00176">
    <property type="entry name" value="RAN"/>
    <property type="match status" value="1"/>
</dbReference>
<dbReference type="InterPro" id="IPR005225">
    <property type="entry name" value="Small_GTP-bd"/>
</dbReference>
<dbReference type="InterPro" id="IPR027417">
    <property type="entry name" value="P-loop_NTPase"/>
</dbReference>
<evidence type="ECO:0000256" key="4">
    <source>
        <dbReference type="ARBA" id="ARBA00022741"/>
    </source>
</evidence>